<dbReference type="Gene3D" id="3.30.420.10">
    <property type="entry name" value="Ribonuclease H-like superfamily/Ribonuclease H"/>
    <property type="match status" value="1"/>
</dbReference>
<evidence type="ECO:0000313" key="3">
    <source>
        <dbReference type="Proteomes" id="UP000242231"/>
    </source>
</evidence>
<evidence type="ECO:0000259" key="1">
    <source>
        <dbReference type="Pfam" id="PF13358"/>
    </source>
</evidence>
<feature type="domain" description="Tc1-like transposase DDE" evidence="1">
    <location>
        <begin position="3"/>
        <end position="143"/>
    </location>
</feature>
<proteinExistence type="predicted"/>
<evidence type="ECO:0000313" key="2">
    <source>
        <dbReference type="EMBL" id="PPL18123.1"/>
    </source>
</evidence>
<dbReference type="Proteomes" id="UP000242231">
    <property type="component" value="Unassembled WGS sequence"/>
</dbReference>
<reference evidence="3" key="1">
    <citation type="submission" date="2016-11" db="EMBL/GenBank/DDBJ databases">
        <authorList>
            <person name="Sisinthy S."/>
            <person name="Ara S."/>
            <person name="Gundlapally S.R."/>
        </authorList>
    </citation>
    <scope>NUCLEOTIDE SEQUENCE [LARGE SCALE GENOMIC DNA]</scope>
    <source>
        <strain evidence="3">V1-41</strain>
    </source>
</reference>
<protein>
    <recommendedName>
        <fullName evidence="1">Tc1-like transposase DDE domain-containing protein</fullName>
    </recommendedName>
</protein>
<dbReference type="NCBIfam" id="NF033545">
    <property type="entry name" value="transpos_IS630"/>
    <property type="match status" value="1"/>
</dbReference>
<gene>
    <name evidence="2" type="ORF">UN63_02830</name>
</gene>
<sequence>MELFYCDESGFSCIPNVQRAWSPLGVTHLADASVGRKRVNVIGALDYATGALHFELFEHSVKRQHVVPFLDKLAQSSCQDKVTIVVMDNASIHHFIDPAMRDKWLYEYLFVLLYLPPYSPELNLIEILWKQAKYHWRSLISWSKDKLVNEVSTLLKGVGSDFHISYA</sequence>
<dbReference type="PANTHER" id="PTHR46564:SF1">
    <property type="entry name" value="TRANSPOSASE"/>
    <property type="match status" value="1"/>
</dbReference>
<dbReference type="InterPro" id="IPR036397">
    <property type="entry name" value="RNaseH_sf"/>
</dbReference>
<dbReference type="EMBL" id="MPZM01000003">
    <property type="protein sequence ID" value="PPL18123.1"/>
    <property type="molecule type" value="Genomic_DNA"/>
</dbReference>
<dbReference type="InterPro" id="IPR047655">
    <property type="entry name" value="Transpos_IS630-like"/>
</dbReference>
<dbReference type="Pfam" id="PF13358">
    <property type="entry name" value="DDE_3"/>
    <property type="match status" value="1"/>
</dbReference>
<dbReference type="AlphaFoldDB" id="A0A2P5TQU8"/>
<dbReference type="GO" id="GO:0003676">
    <property type="term" value="F:nucleic acid binding"/>
    <property type="evidence" value="ECO:0007669"/>
    <property type="project" value="InterPro"/>
</dbReference>
<dbReference type="InterPro" id="IPR038717">
    <property type="entry name" value="Tc1-like_DDE_dom"/>
</dbReference>
<keyword evidence="3" id="KW-1185">Reference proteome</keyword>
<accession>A0A2P5TQU8</accession>
<dbReference type="PANTHER" id="PTHR46564">
    <property type="entry name" value="TRANSPOSASE"/>
    <property type="match status" value="1"/>
</dbReference>
<organism evidence="2 3">
    <name type="scientific">Oceanisphaera arctica</name>
    <dbReference type="NCBI Taxonomy" id="641510"/>
    <lineage>
        <taxon>Bacteria</taxon>
        <taxon>Pseudomonadati</taxon>
        <taxon>Pseudomonadota</taxon>
        <taxon>Gammaproteobacteria</taxon>
        <taxon>Aeromonadales</taxon>
        <taxon>Aeromonadaceae</taxon>
        <taxon>Oceanisphaera</taxon>
    </lineage>
</organism>
<comment type="caution">
    <text evidence="2">The sequence shown here is derived from an EMBL/GenBank/DDBJ whole genome shotgun (WGS) entry which is preliminary data.</text>
</comment>
<name>A0A2P5TQU8_9GAMM</name>